<reference evidence="3" key="1">
    <citation type="submission" date="2019-10" db="EMBL/GenBank/DDBJ databases">
        <title>Bird 10,000 Genomes (B10K) Project - Family phase.</title>
        <authorList>
            <person name="Zhang G."/>
        </authorList>
    </citation>
    <scope>NUCLEOTIDE SEQUENCE</scope>
    <source>
        <strain evidence="3">B10K-DU-002-56</strain>
        <tissue evidence="3">Muscle</tissue>
    </source>
</reference>
<feature type="non-terminal residue" evidence="3">
    <location>
        <position position="1"/>
    </location>
</feature>
<organism evidence="3 4">
    <name type="scientific">Dryoscopus gambensis</name>
    <dbReference type="NCBI Taxonomy" id="85069"/>
    <lineage>
        <taxon>Eukaryota</taxon>
        <taxon>Metazoa</taxon>
        <taxon>Chordata</taxon>
        <taxon>Craniata</taxon>
        <taxon>Vertebrata</taxon>
        <taxon>Euteleostomi</taxon>
        <taxon>Archelosauria</taxon>
        <taxon>Archosauria</taxon>
        <taxon>Dinosauria</taxon>
        <taxon>Saurischia</taxon>
        <taxon>Theropoda</taxon>
        <taxon>Coelurosauria</taxon>
        <taxon>Aves</taxon>
        <taxon>Neognathae</taxon>
        <taxon>Neoaves</taxon>
        <taxon>Telluraves</taxon>
        <taxon>Australaves</taxon>
        <taxon>Passeriformes</taxon>
        <taxon>Corvoidea</taxon>
        <taxon>Malaconotidae</taxon>
        <taxon>Dryoscopus</taxon>
    </lineage>
</organism>
<dbReference type="Proteomes" id="UP000604080">
    <property type="component" value="Unassembled WGS sequence"/>
</dbReference>
<dbReference type="PANTHER" id="PTHR13456:SF0">
    <property type="entry name" value="UPF0729 PROTEIN C18ORF32"/>
    <property type="match status" value="1"/>
</dbReference>
<comment type="caution">
    <text evidence="3">The sequence shown here is derived from an EMBL/GenBank/DDBJ whole genome shotgun (WGS) entry which is preliminary data.</text>
</comment>
<gene>
    <name evidence="3" type="primary">Cr032</name>
    <name evidence="3" type="ORF">DRYGAM_R14035</name>
</gene>
<evidence type="ECO:0000256" key="1">
    <source>
        <dbReference type="ARBA" id="ARBA00007959"/>
    </source>
</evidence>
<dbReference type="InterPro" id="IPR026776">
    <property type="entry name" value="UPF0729_C18orf32-like"/>
</dbReference>
<feature type="non-terminal residue" evidence="3">
    <location>
        <position position="76"/>
    </location>
</feature>
<evidence type="ECO:0000313" key="4">
    <source>
        <dbReference type="Proteomes" id="UP000604080"/>
    </source>
</evidence>
<evidence type="ECO:0000313" key="3">
    <source>
        <dbReference type="EMBL" id="NWI78496.1"/>
    </source>
</evidence>
<dbReference type="Pfam" id="PF14975">
    <property type="entry name" value="DUF4512"/>
    <property type="match status" value="1"/>
</dbReference>
<comment type="similarity">
    <text evidence="1">Belongs to the UPF0729 family.</text>
</comment>
<dbReference type="EMBL" id="WEIT01022000">
    <property type="protein sequence ID" value="NWI78496.1"/>
    <property type="molecule type" value="Genomic_DNA"/>
</dbReference>
<evidence type="ECO:0000256" key="2">
    <source>
        <dbReference type="SAM" id="MobiDB-lite"/>
    </source>
</evidence>
<proteinExistence type="inferred from homology"/>
<protein>
    <submittedName>
        <fullName evidence="3">CR032 protein</fullName>
    </submittedName>
</protein>
<feature type="region of interest" description="Disordered" evidence="2">
    <location>
        <begin position="43"/>
        <end position="76"/>
    </location>
</feature>
<dbReference type="AlphaFoldDB" id="A0A851ECN8"/>
<keyword evidence="4" id="KW-1185">Reference proteome</keyword>
<dbReference type="PANTHER" id="PTHR13456">
    <property type="entry name" value="UPF0729 PROTEIN C18ORF32"/>
    <property type="match status" value="1"/>
</dbReference>
<feature type="compositionally biased region" description="Basic and acidic residues" evidence="2">
    <location>
        <begin position="65"/>
        <end position="76"/>
    </location>
</feature>
<accession>A0A851ECN8</accession>
<sequence length="76" mass="8258">MVCIPCIVIPVLLWIYKKFVEPYIYPVIAPFVKRLLPRKSVQEAAEAKQGPAGSAGDPQGPSAAQRDHEDGSGSHK</sequence>
<name>A0A851ECN8_9CORV</name>